<dbReference type="RefSeq" id="WP_062029461.1">
    <property type="nucleotide sequence ID" value="NZ_BEWL01000012.1"/>
</dbReference>
<dbReference type="Gene3D" id="3.40.50.300">
    <property type="entry name" value="P-loop containing nucleotide triphosphate hydrolases"/>
    <property type="match status" value="1"/>
</dbReference>
<dbReference type="InterPro" id="IPR005021">
    <property type="entry name" value="Terminase_largesu-like"/>
</dbReference>
<feature type="domain" description="Terminase large subunit-like ATPase" evidence="1">
    <location>
        <begin position="85"/>
        <end position="259"/>
    </location>
</feature>
<dbReference type="GO" id="GO:0004519">
    <property type="term" value="F:endonuclease activity"/>
    <property type="evidence" value="ECO:0007669"/>
    <property type="project" value="InterPro"/>
</dbReference>
<evidence type="ECO:0000313" key="4">
    <source>
        <dbReference type="EMBL" id="KXV38233.1"/>
    </source>
</evidence>
<proteinExistence type="predicted"/>
<reference evidence="6" key="3">
    <citation type="journal article" date="2019" name="Int. J. Syst. Evol. Microbiol.">
        <title>The Global Catalogue of Microorganisms (GCM) 10K type strain sequencing project: providing services to taxonomists for standard genome sequencing and annotation.</title>
        <authorList>
            <consortium name="The Broad Institute Genomics Platform"/>
            <consortium name="The Broad Institute Genome Sequencing Center for Infectious Disease"/>
            <person name="Wu L."/>
            <person name="Ma J."/>
        </authorList>
    </citation>
    <scope>NUCLEOTIDE SEQUENCE [LARGE SCALE GENOMIC DNA]</scope>
    <source>
        <strain evidence="6">NBRC 3250</strain>
    </source>
</reference>
<dbReference type="Pfam" id="PF03354">
    <property type="entry name" value="TerL_ATPase"/>
    <property type="match status" value="1"/>
</dbReference>
<evidence type="ECO:0000313" key="6">
    <source>
        <dbReference type="Proteomes" id="UP001156672"/>
    </source>
</evidence>
<accession>A0AAW3QWY5</accession>
<reference evidence="3" key="1">
    <citation type="journal article" date="2014" name="Int. J. Syst. Evol. Microbiol.">
        <title>Complete genome of a new Firmicutes species belonging to the dominant human colonic microbiota ('Ruminococcus bicirculans') reveals two chromosomes and a selective capacity to utilize plant glucans.</title>
        <authorList>
            <consortium name="NISC Comparative Sequencing Program"/>
            <person name="Wegmann U."/>
            <person name="Louis P."/>
            <person name="Goesmann A."/>
            <person name="Henrissat B."/>
            <person name="Duncan S.H."/>
            <person name="Flint H.J."/>
        </authorList>
    </citation>
    <scope>NUCLEOTIDE SEQUENCE</scope>
    <source>
        <strain evidence="3">NBRC 3250</strain>
    </source>
</reference>
<dbReference type="InterPro" id="IPR027417">
    <property type="entry name" value="P-loop_NTPase"/>
</dbReference>
<evidence type="ECO:0000313" key="5">
    <source>
        <dbReference type="Proteomes" id="UP000075682"/>
    </source>
</evidence>
<dbReference type="PANTHER" id="PTHR41287:SF1">
    <property type="entry name" value="PROTEIN YMFN"/>
    <property type="match status" value="1"/>
</dbReference>
<organism evidence="4 5">
    <name type="scientific">Gluconobacter albidus</name>
    <dbReference type="NCBI Taxonomy" id="318683"/>
    <lineage>
        <taxon>Bacteria</taxon>
        <taxon>Pseudomonadati</taxon>
        <taxon>Pseudomonadota</taxon>
        <taxon>Alphaproteobacteria</taxon>
        <taxon>Acetobacterales</taxon>
        <taxon>Acetobacteraceae</taxon>
        <taxon>Gluconobacter</taxon>
    </lineage>
</organism>
<evidence type="ECO:0000313" key="3">
    <source>
        <dbReference type="EMBL" id="GLQ68934.1"/>
    </source>
</evidence>
<dbReference type="Proteomes" id="UP000075682">
    <property type="component" value="Unassembled WGS sequence"/>
</dbReference>
<reference evidence="4 5" key="2">
    <citation type="submission" date="2015-06" db="EMBL/GenBank/DDBJ databases">
        <title>Improved classification and identification of acetic acid bacteria using matrix-assisted laser desorption/ionization time-of-flight mass spectrometry; Gluconobacter nephelii and Gluconobacter uchimurae are later heterotypic synonyms of Gluconobacter japonicus and Gluconobacter oxydans, respectively.</title>
        <authorList>
            <person name="Li L."/>
            <person name="Cleenwerck I."/>
            <person name="De Vuyst L."/>
            <person name="Vandamme P."/>
        </authorList>
    </citation>
    <scope>NUCLEOTIDE SEQUENCE [LARGE SCALE GENOMIC DNA]</scope>
    <source>
        <strain evidence="4 5">LMG 1356</strain>
    </source>
</reference>
<sequence>MAAAYPHVAMARRYMRDVLSGRILACQHAVAACIRQEQDLKAEKTKGFGYRFDKDRAEKVCRFISLMPHIKGPKARARELIVLEPWQAFILTTAFGWVDKRTGFRRFRRVYIEVPRGNAKSTLSSGVGLYMLTADGEAGPEVYSAATTRDQAKIVFGDAQKMIGKRPDMARQFGLDCQVAGIICAANDGQFTALSRDGKTQDGLNIHFACLDEVHAHKTREVYDVVETGAGKRDQSMIWAITTAGSNRSGICYELRSYMVRVLNIALSRWKDCPYALKGDTAEDDQLFGLIYTLDDGDDWTDPEIWKKANPNWGVSVMPDYVAGLANKAMQLASAQNNFKTKHLDLWVNANQAWMDMLAWGRCADPSLRIEDFADQDCIMALDLASKVDLAVRIRLFQRKNGDETHYYVFAHFYLPQRQVDESGNAQYEGWVIEGRITATAGDVIDFDNIEADIQSDVSVFDVRAVAYDPWQATQLSQRMTERNVPMQEYRQTVQNFSEPMKELEALVLSGRLHHDGDPVLAWCMSNVVCHTDAKDNVYPRKERVENKIDGAVALIMAIGMATAPSDFDEFVYEGM</sequence>
<comment type="caution">
    <text evidence="4">The sequence shown here is derived from an EMBL/GenBank/DDBJ whole genome shotgun (WGS) entry which is preliminary data.</text>
</comment>
<dbReference type="AlphaFoldDB" id="A0AAW3QWY5"/>
<dbReference type="Proteomes" id="UP001156672">
    <property type="component" value="Unassembled WGS sequence"/>
</dbReference>
<dbReference type="InterPro" id="IPR046461">
    <property type="entry name" value="TerL_ATPase"/>
</dbReference>
<dbReference type="Pfam" id="PF20441">
    <property type="entry name" value="TerL_nuclease"/>
    <property type="match status" value="1"/>
</dbReference>
<feature type="domain" description="Terminase large subunit-like endonuclease" evidence="2">
    <location>
        <begin position="283"/>
        <end position="563"/>
    </location>
</feature>
<dbReference type="EMBL" id="LHZN01000126">
    <property type="protein sequence ID" value="KXV38233.1"/>
    <property type="molecule type" value="Genomic_DNA"/>
</dbReference>
<name>A0AAW3QWY5_9PROT</name>
<dbReference type="InterPro" id="IPR046462">
    <property type="entry name" value="TerL_nuclease"/>
</dbReference>
<keyword evidence="6" id="KW-1185">Reference proteome</keyword>
<reference evidence="3" key="4">
    <citation type="submission" date="2023-01" db="EMBL/GenBank/DDBJ databases">
        <title>Draft genome sequence of Gluconobacter albidus strain NBRC 3250.</title>
        <authorList>
            <person name="Sun Q."/>
            <person name="Mori K."/>
        </authorList>
    </citation>
    <scope>NUCLEOTIDE SEQUENCE</scope>
    <source>
        <strain evidence="3">NBRC 3250</strain>
    </source>
</reference>
<protein>
    <submittedName>
        <fullName evidence="4">Terminase</fullName>
    </submittedName>
</protein>
<dbReference type="EMBL" id="BSNW01000013">
    <property type="protein sequence ID" value="GLQ68934.1"/>
    <property type="molecule type" value="Genomic_DNA"/>
</dbReference>
<dbReference type="PANTHER" id="PTHR41287">
    <property type="match status" value="1"/>
</dbReference>
<evidence type="ECO:0000259" key="2">
    <source>
        <dbReference type="Pfam" id="PF20441"/>
    </source>
</evidence>
<evidence type="ECO:0000259" key="1">
    <source>
        <dbReference type="Pfam" id="PF03354"/>
    </source>
</evidence>
<gene>
    <name evidence="4" type="ORF">AD941_06830</name>
    <name evidence="3" type="ORF">GCM10007866_13850</name>
</gene>